<dbReference type="EMBL" id="JADCLJ010000024">
    <property type="protein sequence ID" value="MBE4910187.1"/>
    <property type="molecule type" value="Genomic_DNA"/>
</dbReference>
<organism evidence="1 2">
    <name type="scientific">Litchfieldia luteola</name>
    <dbReference type="NCBI Taxonomy" id="682179"/>
    <lineage>
        <taxon>Bacteria</taxon>
        <taxon>Bacillati</taxon>
        <taxon>Bacillota</taxon>
        <taxon>Bacilli</taxon>
        <taxon>Bacillales</taxon>
        <taxon>Bacillaceae</taxon>
        <taxon>Litchfieldia</taxon>
    </lineage>
</organism>
<dbReference type="RefSeq" id="WP_193539449.1">
    <property type="nucleotide sequence ID" value="NZ_JADCLJ010000024.1"/>
</dbReference>
<evidence type="ECO:0000313" key="1">
    <source>
        <dbReference type="EMBL" id="MBE4910187.1"/>
    </source>
</evidence>
<comment type="caution">
    <text evidence="1">The sequence shown here is derived from an EMBL/GenBank/DDBJ whole genome shotgun (WGS) entry which is preliminary data.</text>
</comment>
<evidence type="ECO:0008006" key="3">
    <source>
        <dbReference type="Google" id="ProtNLM"/>
    </source>
</evidence>
<dbReference type="Proteomes" id="UP001516662">
    <property type="component" value="Unassembled WGS sequence"/>
</dbReference>
<proteinExistence type="predicted"/>
<keyword evidence="2" id="KW-1185">Reference proteome</keyword>
<protein>
    <recommendedName>
        <fullName evidence="3">NERD domain-containing protein</fullName>
    </recommendedName>
</protein>
<sequence length="560" mass="66070">MRGFFVYLTYKEITKKKCDIGSIIESIKRLPLSDSLIYLSELMFKDHNDINIKGSYLKYLYNKKHLSYEKIAELTRFSVFSHQGLLNLWKYLLAYGEKENLFKSTHLTREDCTNELITLSLKISDHLVNEEKLKDKDSRSVIYELMSNGYFNTNKDVSAAIGRSALIYNDITQNQDNFHPSDFIDIHTDFKKHYGYSIRDYFACITALCSKYINKETLSDDLITSLEYFQTTILKDIAPIILQPMMFDFDEGKEWAIEAISKPWDFSLFQRKPFFTINGTQFVPVYNRYLEDKLFESLYYHIRQAYPSDDTSFSSFYGKPFELYIQLLLEECIKQSKLPYTLIKEFKFGKNADKSPDAMVRLNSKLLIFEAKTRKAKNGSIIDSQEESIQNDLNSMVKGPILQAQKAILKILNTEHQYKENFIGIEEIYIITVVPRRLPYFEPIKTELREEINSEINSIIKGYYDFDIEELEMLGNLLAKRKKPIFPILSDYNISNQNSFKNFLYYRNFTMSRPDFINNRTMVAFDEIMKHLGYVKQDELKNLKTHQIKKLKSLRKRNRR</sequence>
<name>A0ABR9QNW3_9BACI</name>
<gene>
    <name evidence="1" type="ORF">IMZ08_19295</name>
</gene>
<reference evidence="1 2" key="1">
    <citation type="submission" date="2020-10" db="EMBL/GenBank/DDBJ databases">
        <title>Bacillus sp. HD4P25, an endophyte from a halophyte.</title>
        <authorList>
            <person name="Sun J.-Q."/>
        </authorList>
    </citation>
    <scope>NUCLEOTIDE SEQUENCE [LARGE SCALE GENOMIC DNA]</scope>
    <source>
        <strain evidence="1 2">YIM 93174</strain>
    </source>
</reference>
<evidence type="ECO:0000313" key="2">
    <source>
        <dbReference type="Proteomes" id="UP001516662"/>
    </source>
</evidence>
<accession>A0ABR9QNW3</accession>